<keyword evidence="5" id="KW-0812">Transmembrane</keyword>
<dbReference type="PANTHER" id="PTHR44688:SF16">
    <property type="entry name" value="DNA-BINDING TRANSCRIPTIONAL ACTIVATOR DEVR_DOSR"/>
    <property type="match status" value="1"/>
</dbReference>
<dbReference type="AlphaFoldDB" id="A0A7G5IJE1"/>
<accession>A0A7G5IJE1</accession>
<dbReference type="EMBL" id="CP059851">
    <property type="protein sequence ID" value="QMW23483.1"/>
    <property type="molecule type" value="Genomic_DNA"/>
</dbReference>
<evidence type="ECO:0000256" key="1">
    <source>
        <dbReference type="ARBA" id="ARBA00023015"/>
    </source>
</evidence>
<evidence type="ECO:0000256" key="5">
    <source>
        <dbReference type="SAM" id="Phobius"/>
    </source>
</evidence>
<dbReference type="Pfam" id="PF00196">
    <property type="entry name" value="GerE"/>
    <property type="match status" value="1"/>
</dbReference>
<dbReference type="SMART" id="SM00421">
    <property type="entry name" value="HTH_LUXR"/>
    <property type="match status" value="1"/>
</dbReference>
<dbReference type="KEGG" id="sand:H3309_02980"/>
<dbReference type="GO" id="GO:0003677">
    <property type="term" value="F:DNA binding"/>
    <property type="evidence" value="ECO:0007669"/>
    <property type="project" value="UniProtKB-KW"/>
</dbReference>
<evidence type="ECO:0000256" key="2">
    <source>
        <dbReference type="ARBA" id="ARBA00023125"/>
    </source>
</evidence>
<dbReference type="RefSeq" id="WP_182297306.1">
    <property type="nucleotide sequence ID" value="NZ_CP059851.1"/>
</dbReference>
<dbReference type="SUPFAM" id="SSF46894">
    <property type="entry name" value="C-terminal effector domain of the bipartite response regulators"/>
    <property type="match status" value="1"/>
</dbReference>
<dbReference type="PANTHER" id="PTHR44688">
    <property type="entry name" value="DNA-BINDING TRANSCRIPTIONAL ACTIVATOR DEVR_DOSR"/>
    <property type="match status" value="1"/>
</dbReference>
<dbReference type="InterPro" id="IPR016032">
    <property type="entry name" value="Sig_transdc_resp-reg_C-effctor"/>
</dbReference>
<feature type="transmembrane region" description="Helical" evidence="5">
    <location>
        <begin position="180"/>
        <end position="201"/>
    </location>
</feature>
<reference evidence="7 8" key="1">
    <citation type="submission" date="2020-07" db="EMBL/GenBank/DDBJ databases">
        <title>Complete genome sequence for Sandaracinobacter sp. M6.</title>
        <authorList>
            <person name="Tang Y."/>
            <person name="Liu Q."/>
            <person name="Guo Z."/>
            <person name="Lei P."/>
            <person name="Huang B."/>
        </authorList>
    </citation>
    <scope>NUCLEOTIDE SEQUENCE [LARGE SCALE GENOMIC DNA]</scope>
    <source>
        <strain evidence="7 8">M6</strain>
    </source>
</reference>
<sequence length="210" mass="22379">MTSVDPHSRVALLTERQRDCLRLVRANATSKEIARELGISPHTADARLKAAIQTLGVASRREAARLLAEHEGTSDYQSLAYQAPQLAAGSGPLPPPAHPQTLRSAGDEHGRPGQGRSSDAWDAHGWHAAPSPALGDTTLHDAAMAAPGWSPNSGFDSFIVPQPRFRLWGGANDLTLMQRAVAVLLIMLFAMLAFGSMLAGIDALGDLRPR</sequence>
<keyword evidence="1" id="KW-0805">Transcription regulation</keyword>
<organism evidence="7 8">
    <name type="scientific">Sandaracinobacteroides saxicola</name>
    <dbReference type="NCBI Taxonomy" id="2759707"/>
    <lineage>
        <taxon>Bacteria</taxon>
        <taxon>Pseudomonadati</taxon>
        <taxon>Pseudomonadota</taxon>
        <taxon>Alphaproteobacteria</taxon>
        <taxon>Sphingomonadales</taxon>
        <taxon>Sphingosinicellaceae</taxon>
        <taxon>Sandaracinobacteroides</taxon>
    </lineage>
</organism>
<dbReference type="PROSITE" id="PS50043">
    <property type="entry name" value="HTH_LUXR_2"/>
    <property type="match status" value="1"/>
</dbReference>
<dbReference type="InterPro" id="IPR036388">
    <property type="entry name" value="WH-like_DNA-bd_sf"/>
</dbReference>
<dbReference type="Gene3D" id="1.10.10.10">
    <property type="entry name" value="Winged helix-like DNA-binding domain superfamily/Winged helix DNA-binding domain"/>
    <property type="match status" value="1"/>
</dbReference>
<evidence type="ECO:0000256" key="3">
    <source>
        <dbReference type="ARBA" id="ARBA00023163"/>
    </source>
</evidence>
<feature type="domain" description="HTH luxR-type" evidence="6">
    <location>
        <begin position="6"/>
        <end position="71"/>
    </location>
</feature>
<evidence type="ECO:0000259" key="6">
    <source>
        <dbReference type="PROSITE" id="PS50043"/>
    </source>
</evidence>
<keyword evidence="3" id="KW-0804">Transcription</keyword>
<keyword evidence="5" id="KW-1133">Transmembrane helix</keyword>
<keyword evidence="5" id="KW-0472">Membrane</keyword>
<evidence type="ECO:0000313" key="8">
    <source>
        <dbReference type="Proteomes" id="UP000515292"/>
    </source>
</evidence>
<evidence type="ECO:0000313" key="7">
    <source>
        <dbReference type="EMBL" id="QMW23483.1"/>
    </source>
</evidence>
<feature type="region of interest" description="Disordered" evidence="4">
    <location>
        <begin position="86"/>
        <end position="127"/>
    </location>
</feature>
<dbReference type="Proteomes" id="UP000515292">
    <property type="component" value="Chromosome"/>
</dbReference>
<dbReference type="InterPro" id="IPR000792">
    <property type="entry name" value="Tscrpt_reg_LuxR_C"/>
</dbReference>
<dbReference type="CDD" id="cd06170">
    <property type="entry name" value="LuxR_C_like"/>
    <property type="match status" value="1"/>
</dbReference>
<proteinExistence type="predicted"/>
<keyword evidence="8" id="KW-1185">Reference proteome</keyword>
<gene>
    <name evidence="7" type="ORF">H3309_02980</name>
</gene>
<keyword evidence="2" id="KW-0238">DNA-binding</keyword>
<name>A0A7G5IJE1_9SPHN</name>
<dbReference type="GO" id="GO:0006355">
    <property type="term" value="P:regulation of DNA-templated transcription"/>
    <property type="evidence" value="ECO:0007669"/>
    <property type="project" value="InterPro"/>
</dbReference>
<evidence type="ECO:0000256" key="4">
    <source>
        <dbReference type="SAM" id="MobiDB-lite"/>
    </source>
</evidence>
<protein>
    <submittedName>
        <fullName evidence="7">Helix-turn-helix transcriptional regulator</fullName>
    </submittedName>
</protein>